<dbReference type="InterPro" id="IPR029063">
    <property type="entry name" value="SAM-dependent_MTases_sf"/>
</dbReference>
<dbReference type="EMBL" id="AIMB01000003">
    <property type="protein sequence ID" value="EJF91267.1"/>
    <property type="molecule type" value="Genomic_DNA"/>
</dbReference>
<keyword evidence="1" id="KW-0963">Cytoplasm</keyword>
<organism evidence="7 8">
    <name type="scientific">Bartonella tamiae Th239</name>
    <dbReference type="NCBI Taxonomy" id="1094558"/>
    <lineage>
        <taxon>Bacteria</taxon>
        <taxon>Pseudomonadati</taxon>
        <taxon>Pseudomonadota</taxon>
        <taxon>Alphaproteobacteria</taxon>
        <taxon>Hyphomicrobiales</taxon>
        <taxon>Bartonellaceae</taxon>
        <taxon>Bartonella</taxon>
    </lineage>
</organism>
<sequence length="333" mass="38237">MSLFYPFERSEIAMPQKNEQWLASGLETIPDPLWKDYLTIIQPWRRSYRSLQAAKFSCKPVFDDEQSFFDGGLLELSKHRGLNQNRFLDLLKRVKPHGCLVIHGSKTVGGASMLKWVNQFIPIEEKWSKNHGVIFTIRRPVADHEIFQPSLRVLSKKVEHGFHTQAGMFSHGKVDRGSALLVPYLDRIVFGKTADFGAGWGYLGYQALKLAPKLISLDLFEADYHALEAAKQHLAPYQPHKPIQFYWHDIPRESIEGIYDTIISNPPFHEGKMSDISLGQSFIETASKRLKNGGCLLMVANRQLPYEKTLQIHFRKVFVLQEQDGFKIIEARK</sequence>
<evidence type="ECO:0000313" key="8">
    <source>
        <dbReference type="Proteomes" id="UP000008952"/>
    </source>
</evidence>
<name>J1K1D6_9HYPH</name>
<dbReference type="GO" id="GO:0008170">
    <property type="term" value="F:N-methyltransferase activity"/>
    <property type="evidence" value="ECO:0007669"/>
    <property type="project" value="UniProtKB-ARBA"/>
</dbReference>
<dbReference type="GO" id="GO:0006364">
    <property type="term" value="P:rRNA processing"/>
    <property type="evidence" value="ECO:0007669"/>
    <property type="project" value="UniProtKB-KW"/>
</dbReference>
<protein>
    <recommendedName>
        <fullName evidence="6">Methyltransferase small domain-containing protein</fullName>
    </recommendedName>
</protein>
<dbReference type="Pfam" id="PF05175">
    <property type="entry name" value="MTS"/>
    <property type="match status" value="1"/>
</dbReference>
<accession>J1K1D6</accession>
<evidence type="ECO:0000256" key="5">
    <source>
        <dbReference type="ARBA" id="ARBA00022691"/>
    </source>
</evidence>
<dbReference type="eggNOG" id="COG2813">
    <property type="taxonomic scope" value="Bacteria"/>
</dbReference>
<evidence type="ECO:0000256" key="2">
    <source>
        <dbReference type="ARBA" id="ARBA00022552"/>
    </source>
</evidence>
<dbReference type="AlphaFoldDB" id="J1K1D6"/>
<keyword evidence="2" id="KW-0698">rRNA processing</keyword>
<dbReference type="PANTHER" id="PTHR47816:SF4">
    <property type="entry name" value="RIBOSOMAL RNA SMALL SUBUNIT METHYLTRANSFERASE C"/>
    <property type="match status" value="1"/>
</dbReference>
<dbReference type="OrthoDB" id="9816072at2"/>
<keyword evidence="8" id="KW-1185">Reference proteome</keyword>
<dbReference type="Gene3D" id="3.40.50.150">
    <property type="entry name" value="Vaccinia Virus protein VP39"/>
    <property type="match status" value="1"/>
</dbReference>
<gene>
    <name evidence="7" type="ORF">ME5_00599</name>
</gene>
<evidence type="ECO:0000259" key="6">
    <source>
        <dbReference type="Pfam" id="PF05175"/>
    </source>
</evidence>
<dbReference type="HOGENOM" id="CLU_049581_1_0_5"/>
<dbReference type="PATRIC" id="fig|1094558.3.peg.663"/>
<comment type="caution">
    <text evidence="7">The sequence shown here is derived from an EMBL/GenBank/DDBJ whole genome shotgun (WGS) entry which is preliminary data.</text>
</comment>
<dbReference type="PROSITE" id="PS00092">
    <property type="entry name" value="N6_MTASE"/>
    <property type="match status" value="1"/>
</dbReference>
<dbReference type="CDD" id="cd02440">
    <property type="entry name" value="AdoMet_MTases"/>
    <property type="match status" value="1"/>
</dbReference>
<dbReference type="InterPro" id="IPR002052">
    <property type="entry name" value="DNA_methylase_N6_adenine_CS"/>
</dbReference>
<dbReference type="SUPFAM" id="SSF53335">
    <property type="entry name" value="S-adenosyl-L-methionine-dependent methyltransferases"/>
    <property type="match status" value="1"/>
</dbReference>
<dbReference type="GO" id="GO:0003676">
    <property type="term" value="F:nucleic acid binding"/>
    <property type="evidence" value="ECO:0007669"/>
    <property type="project" value="InterPro"/>
</dbReference>
<dbReference type="GO" id="GO:0032259">
    <property type="term" value="P:methylation"/>
    <property type="evidence" value="ECO:0007669"/>
    <property type="project" value="UniProtKB-KW"/>
</dbReference>
<dbReference type="InterPro" id="IPR046977">
    <property type="entry name" value="RsmC/RlmG"/>
</dbReference>
<keyword evidence="3" id="KW-0489">Methyltransferase</keyword>
<dbReference type="STRING" id="1094558.ME5_00599"/>
<evidence type="ECO:0000313" key="7">
    <source>
        <dbReference type="EMBL" id="EJF91267.1"/>
    </source>
</evidence>
<dbReference type="PANTHER" id="PTHR47816">
    <property type="entry name" value="RIBOSOMAL RNA SMALL SUBUNIT METHYLTRANSFERASE C"/>
    <property type="match status" value="1"/>
</dbReference>
<evidence type="ECO:0000256" key="4">
    <source>
        <dbReference type="ARBA" id="ARBA00022679"/>
    </source>
</evidence>
<keyword evidence="4" id="KW-0808">Transferase</keyword>
<evidence type="ECO:0000256" key="1">
    <source>
        <dbReference type="ARBA" id="ARBA00022490"/>
    </source>
</evidence>
<dbReference type="Proteomes" id="UP000008952">
    <property type="component" value="Unassembled WGS sequence"/>
</dbReference>
<dbReference type="GO" id="GO:0008757">
    <property type="term" value="F:S-adenosylmethionine-dependent methyltransferase activity"/>
    <property type="evidence" value="ECO:0007669"/>
    <property type="project" value="InterPro"/>
</dbReference>
<evidence type="ECO:0000256" key="3">
    <source>
        <dbReference type="ARBA" id="ARBA00022603"/>
    </source>
</evidence>
<reference evidence="7 8" key="1">
    <citation type="submission" date="2012-03" db="EMBL/GenBank/DDBJ databases">
        <title>The Genome Sequence of Bartonella tamiae Th239.</title>
        <authorList>
            <consortium name="The Broad Institute Genome Sequencing Platform"/>
            <consortium name="The Broad Institute Genome Sequencing Center for Infectious Disease"/>
            <person name="Feldgarden M."/>
            <person name="Kirby J."/>
            <person name="Kosoy M."/>
            <person name="Birtles R."/>
            <person name="Probert W.S."/>
            <person name="Chiaraviglio L."/>
            <person name="Young S.K."/>
            <person name="Zeng Q."/>
            <person name="Gargeya S."/>
            <person name="Fitzgerald M."/>
            <person name="Haas B."/>
            <person name="Abouelleil A."/>
            <person name="Alvarado L."/>
            <person name="Arachchi H.M."/>
            <person name="Berlin A."/>
            <person name="Chapman S.B."/>
            <person name="Gearin G."/>
            <person name="Goldberg J."/>
            <person name="Griggs A."/>
            <person name="Gujja S."/>
            <person name="Hansen M."/>
            <person name="Heiman D."/>
            <person name="Howarth C."/>
            <person name="Larimer J."/>
            <person name="Lui A."/>
            <person name="MacDonald P.J.P."/>
            <person name="McCowen C."/>
            <person name="Montmayeur A."/>
            <person name="Murphy C."/>
            <person name="Neiman D."/>
            <person name="Pearson M."/>
            <person name="Priest M."/>
            <person name="Roberts A."/>
            <person name="Saif S."/>
            <person name="Shea T."/>
            <person name="Sisk P."/>
            <person name="Stolte C."/>
            <person name="Sykes S."/>
            <person name="Wortman J."/>
            <person name="Nusbaum C."/>
            <person name="Birren B."/>
        </authorList>
    </citation>
    <scope>NUCLEOTIDE SEQUENCE [LARGE SCALE GENOMIC DNA]</scope>
    <source>
        <strain evidence="7 8">Th239</strain>
    </source>
</reference>
<dbReference type="RefSeq" id="WP_008038287.1">
    <property type="nucleotide sequence ID" value="NZ_JH725147.1"/>
</dbReference>
<proteinExistence type="predicted"/>
<feature type="domain" description="Methyltransferase small" evidence="6">
    <location>
        <begin position="161"/>
        <end position="329"/>
    </location>
</feature>
<keyword evidence="5" id="KW-0949">S-adenosyl-L-methionine</keyword>
<dbReference type="InterPro" id="IPR007848">
    <property type="entry name" value="Small_mtfrase_dom"/>
</dbReference>